<reference evidence="3 4" key="1">
    <citation type="submission" date="2016-03" db="EMBL/GenBank/DDBJ databases">
        <title>Trachymyrmex septentrionalis WGS genome.</title>
        <authorList>
            <person name="Nygaard S."/>
            <person name="Hu H."/>
            <person name="Boomsma J."/>
            <person name="Zhang G."/>
        </authorList>
    </citation>
    <scope>NUCLEOTIDE SEQUENCE [LARGE SCALE GENOMIC DNA]</scope>
    <source>
        <strain evidence="3">Tsep2-gDNA-1</strain>
        <tissue evidence="3">Whole body</tissue>
    </source>
</reference>
<sequence length="469" mass="52570">MRILITCASIALLAILTNAQQTETTFDVLQDIYHRCTDSESMLSCVKPKVLAYINNVVRQDKLAITEDLAIVKSRDVPEHKEDYFPSQYDAADPSKRKLLRTMMLEKLDAYLSSHQLEAKLPEAIVGSSIVPRSLVDSMPKSLTIPLSDSSEQGRGFVKKVMIPFLLGLKFKATALVPLALALIALKTWKALTLGLLSMVLSGAMILFKLTKPKIAYEDLNIYVNLTQNSNCRFIVTIKKKSGRKREKSSMSSCYDRPYSLSTNKCTTQIFFRNLHENTTFLLFLFLQISETVEVTHNSYPIEMTSARSESSFLDTVKSYLASHDVTFKLPLDSTVKMSSRNIEDDQLIFNVKFGQGRAVDEARRSKLKKVIVPILVFVLLKAMTLIPLAIGVLGLKAWNALQLSFFSFIVSVGMAIFQLCKKIAADTHAAPIAHGWEYQTQYRSFQDQDQPSTSQLAHNLAYSAHAQS</sequence>
<accession>A0A195FHX5</accession>
<gene>
    <name evidence="3" type="ORF">ALC56_05729</name>
</gene>
<dbReference type="EMBL" id="KQ981560">
    <property type="protein sequence ID" value="KYN39961.1"/>
    <property type="molecule type" value="Genomic_DNA"/>
</dbReference>
<dbReference type="AlphaFoldDB" id="A0A195FHX5"/>
<keyword evidence="1" id="KW-0472">Membrane</keyword>
<evidence type="ECO:0008006" key="5">
    <source>
        <dbReference type="Google" id="ProtNLM"/>
    </source>
</evidence>
<feature type="chain" id="PRO_5008271437" description="Osiris 19" evidence="2">
    <location>
        <begin position="20"/>
        <end position="469"/>
    </location>
</feature>
<dbReference type="PANTHER" id="PTHR21879:SF13">
    <property type="entry name" value="OSIRIS 18"/>
    <property type="match status" value="1"/>
</dbReference>
<keyword evidence="1" id="KW-1133">Transmembrane helix</keyword>
<evidence type="ECO:0000313" key="4">
    <source>
        <dbReference type="Proteomes" id="UP000078541"/>
    </source>
</evidence>
<dbReference type="Proteomes" id="UP000078541">
    <property type="component" value="Unassembled WGS sequence"/>
</dbReference>
<keyword evidence="1" id="KW-0812">Transmembrane</keyword>
<evidence type="ECO:0000256" key="1">
    <source>
        <dbReference type="SAM" id="Phobius"/>
    </source>
</evidence>
<feature type="transmembrane region" description="Helical" evidence="1">
    <location>
        <begin position="401"/>
        <end position="421"/>
    </location>
</feature>
<organism evidence="3 4">
    <name type="scientific">Trachymyrmex septentrionalis</name>
    <dbReference type="NCBI Taxonomy" id="34720"/>
    <lineage>
        <taxon>Eukaryota</taxon>
        <taxon>Metazoa</taxon>
        <taxon>Ecdysozoa</taxon>
        <taxon>Arthropoda</taxon>
        <taxon>Hexapoda</taxon>
        <taxon>Insecta</taxon>
        <taxon>Pterygota</taxon>
        <taxon>Neoptera</taxon>
        <taxon>Endopterygota</taxon>
        <taxon>Hymenoptera</taxon>
        <taxon>Apocrita</taxon>
        <taxon>Aculeata</taxon>
        <taxon>Formicoidea</taxon>
        <taxon>Formicidae</taxon>
        <taxon>Myrmicinae</taxon>
        <taxon>Trachymyrmex</taxon>
    </lineage>
</organism>
<dbReference type="GO" id="GO:0016020">
    <property type="term" value="C:membrane"/>
    <property type="evidence" value="ECO:0007669"/>
    <property type="project" value="TreeGrafter"/>
</dbReference>
<dbReference type="PANTHER" id="PTHR21879">
    <property type="entry name" value="FI03362P-RELATED-RELATED"/>
    <property type="match status" value="1"/>
</dbReference>
<evidence type="ECO:0000313" key="3">
    <source>
        <dbReference type="EMBL" id="KYN39961.1"/>
    </source>
</evidence>
<feature type="transmembrane region" description="Helical" evidence="1">
    <location>
        <begin position="371"/>
        <end position="395"/>
    </location>
</feature>
<keyword evidence="2" id="KW-0732">Signal</keyword>
<name>A0A195FHX5_9HYME</name>
<evidence type="ECO:0000256" key="2">
    <source>
        <dbReference type="SAM" id="SignalP"/>
    </source>
</evidence>
<keyword evidence="4" id="KW-1185">Reference proteome</keyword>
<dbReference type="InterPro" id="IPR012464">
    <property type="entry name" value="DUF1676"/>
</dbReference>
<feature type="transmembrane region" description="Helical" evidence="1">
    <location>
        <begin position="191"/>
        <end position="208"/>
    </location>
</feature>
<proteinExistence type="predicted"/>
<feature type="signal peptide" evidence="2">
    <location>
        <begin position="1"/>
        <end position="19"/>
    </location>
</feature>
<dbReference type="STRING" id="34720.A0A195FHX5"/>
<dbReference type="Pfam" id="PF07898">
    <property type="entry name" value="DUF1676"/>
    <property type="match status" value="2"/>
</dbReference>
<feature type="transmembrane region" description="Helical" evidence="1">
    <location>
        <begin position="161"/>
        <end position="184"/>
    </location>
</feature>
<protein>
    <recommendedName>
        <fullName evidence="5">Osiris 19</fullName>
    </recommendedName>
</protein>